<proteinExistence type="predicted"/>
<protein>
    <submittedName>
        <fullName evidence="2">Uncharacterized protein</fullName>
    </submittedName>
</protein>
<dbReference type="EMBL" id="CAXAMM010006780">
    <property type="protein sequence ID" value="CAK9012326.1"/>
    <property type="molecule type" value="Genomic_DNA"/>
</dbReference>
<organism evidence="2 3">
    <name type="scientific">Durusdinium trenchii</name>
    <dbReference type="NCBI Taxonomy" id="1381693"/>
    <lineage>
        <taxon>Eukaryota</taxon>
        <taxon>Sar</taxon>
        <taxon>Alveolata</taxon>
        <taxon>Dinophyceae</taxon>
        <taxon>Suessiales</taxon>
        <taxon>Symbiodiniaceae</taxon>
        <taxon>Durusdinium</taxon>
    </lineage>
</organism>
<evidence type="ECO:0000313" key="3">
    <source>
        <dbReference type="Proteomes" id="UP001642464"/>
    </source>
</evidence>
<keyword evidence="3" id="KW-1185">Reference proteome</keyword>
<evidence type="ECO:0000313" key="2">
    <source>
        <dbReference type="EMBL" id="CAK9012326.1"/>
    </source>
</evidence>
<feature type="compositionally biased region" description="Basic and acidic residues" evidence="1">
    <location>
        <begin position="12"/>
        <end position="22"/>
    </location>
</feature>
<comment type="caution">
    <text evidence="2">The sequence shown here is derived from an EMBL/GenBank/DDBJ whole genome shotgun (WGS) entry which is preliminary data.</text>
</comment>
<name>A0ABP0JD51_9DINO</name>
<gene>
    <name evidence="2" type="ORF">SCF082_LOCUS11473</name>
</gene>
<evidence type="ECO:0000256" key="1">
    <source>
        <dbReference type="SAM" id="MobiDB-lite"/>
    </source>
</evidence>
<sequence length="215" mass="24167">MVDPGTAVEGQEATRPENQRSMEEQLEALNQKLQHLAEQERALSRRMACRSPSAARGKTVGLEDLGRAKRRNESLEEFCDHWMAWLRAGNLREGADAETLHITEEDERSLNLAALAQKVAESSQLGVLPEQLMEPLRELRVAGGRATGAQRLAYGQELLPDGRRLDEIGGGWGWTTKCRVAGRLRPMAPWELQHEMEAIWEADQQEAQTSRMMRG</sequence>
<dbReference type="Proteomes" id="UP001642464">
    <property type="component" value="Unassembled WGS sequence"/>
</dbReference>
<reference evidence="2 3" key="1">
    <citation type="submission" date="2024-02" db="EMBL/GenBank/DDBJ databases">
        <authorList>
            <person name="Chen Y."/>
            <person name="Shah S."/>
            <person name="Dougan E. K."/>
            <person name="Thang M."/>
            <person name="Chan C."/>
        </authorList>
    </citation>
    <scope>NUCLEOTIDE SEQUENCE [LARGE SCALE GENOMIC DNA]</scope>
</reference>
<accession>A0ABP0JD51</accession>
<feature type="region of interest" description="Disordered" evidence="1">
    <location>
        <begin position="1"/>
        <end position="22"/>
    </location>
</feature>